<evidence type="ECO:0000313" key="2">
    <source>
        <dbReference type="EMBL" id="NAS23901.1"/>
    </source>
</evidence>
<dbReference type="AlphaFoldDB" id="A0A7C9JDQ1"/>
<dbReference type="InterPro" id="IPR002645">
    <property type="entry name" value="STAS_dom"/>
</dbReference>
<dbReference type="EMBL" id="WXEW01000005">
    <property type="protein sequence ID" value="NAS23901.1"/>
    <property type="molecule type" value="Genomic_DNA"/>
</dbReference>
<dbReference type="SUPFAM" id="SSF52091">
    <property type="entry name" value="SpoIIaa-like"/>
    <property type="match status" value="1"/>
</dbReference>
<dbReference type="RefSeq" id="WP_161481105.1">
    <property type="nucleotide sequence ID" value="NZ_WXEW01000005.1"/>
</dbReference>
<accession>A0A7C9JDQ1</accession>
<gene>
    <name evidence="2" type="ORF">GT755_19655</name>
</gene>
<reference evidence="2 3" key="1">
    <citation type="submission" date="2020-01" db="EMBL/GenBank/DDBJ databases">
        <title>Herbidospora sp. NEAU-GS84 nov., a novel actinomycete isolated from soil.</title>
        <authorList>
            <person name="Han L."/>
        </authorList>
    </citation>
    <scope>NUCLEOTIDE SEQUENCE [LARGE SCALE GENOMIC DNA]</scope>
    <source>
        <strain evidence="2 3">NEAU-GS84</strain>
    </source>
</reference>
<proteinExistence type="predicted"/>
<evidence type="ECO:0000259" key="1">
    <source>
        <dbReference type="PROSITE" id="PS50801"/>
    </source>
</evidence>
<dbReference type="PROSITE" id="PS50801">
    <property type="entry name" value="STAS"/>
    <property type="match status" value="1"/>
</dbReference>
<name>A0A7C9JDQ1_9ACTN</name>
<keyword evidence="3" id="KW-1185">Reference proteome</keyword>
<dbReference type="InterPro" id="IPR036513">
    <property type="entry name" value="STAS_dom_sf"/>
</dbReference>
<dbReference type="Proteomes" id="UP000479526">
    <property type="component" value="Unassembled WGS sequence"/>
</dbReference>
<evidence type="ECO:0000313" key="3">
    <source>
        <dbReference type="Proteomes" id="UP000479526"/>
    </source>
</evidence>
<comment type="caution">
    <text evidence="2">The sequence shown here is derived from an EMBL/GenBank/DDBJ whole genome shotgun (WGS) entry which is preliminary data.</text>
</comment>
<feature type="domain" description="STAS" evidence="1">
    <location>
        <begin position="25"/>
        <end position="121"/>
    </location>
</feature>
<protein>
    <recommendedName>
        <fullName evidence="1">STAS domain-containing protein</fullName>
    </recommendedName>
</protein>
<organism evidence="2 3">
    <name type="scientific">Herbidospora solisilvae</name>
    <dbReference type="NCBI Taxonomy" id="2696284"/>
    <lineage>
        <taxon>Bacteria</taxon>
        <taxon>Bacillati</taxon>
        <taxon>Actinomycetota</taxon>
        <taxon>Actinomycetes</taxon>
        <taxon>Streptosporangiales</taxon>
        <taxon>Streptosporangiaceae</taxon>
        <taxon>Herbidospora</taxon>
    </lineage>
</organism>
<dbReference type="Gene3D" id="3.30.750.24">
    <property type="entry name" value="STAS domain"/>
    <property type="match status" value="1"/>
</dbReference>
<sequence length="121" mass="13123">MDIGAFLEHHDESMRITPLTAGSGVRVDGELDYRGMVAVMAALTAVRRDDGPPCLDLGGISFIDVESLRTLESAQRNGRAQIVSVSGWLHRVLVRTGWPKFGPYTVDMGANDAHVEESMAP</sequence>